<keyword evidence="5" id="KW-0190">Covalent protein-DNA linkage</keyword>
<dbReference type="PANTHER" id="PTHR13604:SF0">
    <property type="entry name" value="ABASIC SITE PROCESSING PROTEIN HMCES"/>
    <property type="match status" value="1"/>
</dbReference>
<evidence type="ECO:0000256" key="4">
    <source>
        <dbReference type="ARBA" id="ARBA00022801"/>
    </source>
</evidence>
<dbReference type="InterPro" id="IPR003738">
    <property type="entry name" value="SRAP"/>
</dbReference>
<dbReference type="Pfam" id="PF02586">
    <property type="entry name" value="SRAP"/>
    <property type="match status" value="1"/>
</dbReference>
<accession>A0A9J6PMM9</accession>
<sequence length="231" mass="25698">MCGRFTNTMTWAEIRALYNLTAAQAAPNLAPRWNIAPTEETGIVRMEGNARTFQQVRWGLVPAWSKGPDSRYSMFNARAETVREKPAFRAAFRARRCLVPATGFYEWQATGHGKQPYLIQPKDEGPMTFAGLWERWKPEDGGENTPDAIESMTIVVTEANRLAARIHDRMPVILAAENFETWLTGDPDAAAALLRPWPDGRLKATPVSTAINRAGRDEDGLVQKTGPTIAD</sequence>
<dbReference type="Gene3D" id="3.90.1680.10">
    <property type="entry name" value="SOS response associated peptidase-like"/>
    <property type="match status" value="1"/>
</dbReference>
<keyword evidence="7" id="KW-0456">Lyase</keyword>
<keyword evidence="2 8" id="KW-0645">Protease</keyword>
<dbReference type="AlphaFoldDB" id="A0A9J6PMM9"/>
<dbReference type="SUPFAM" id="SSF143081">
    <property type="entry name" value="BB1717-like"/>
    <property type="match status" value="1"/>
</dbReference>
<dbReference type="GO" id="GO:0016829">
    <property type="term" value="F:lyase activity"/>
    <property type="evidence" value="ECO:0007669"/>
    <property type="project" value="UniProtKB-KW"/>
</dbReference>
<organism evidence="9 10">
    <name type="scientific">Futiania mangrovi</name>
    <dbReference type="NCBI Taxonomy" id="2959716"/>
    <lineage>
        <taxon>Bacteria</taxon>
        <taxon>Pseudomonadati</taxon>
        <taxon>Pseudomonadota</taxon>
        <taxon>Alphaproteobacteria</taxon>
        <taxon>Futianiales</taxon>
        <taxon>Futianiaceae</taxon>
        <taxon>Futiania</taxon>
    </lineage>
</organism>
<comment type="caution">
    <text evidence="9">The sequence shown here is derived from an EMBL/GenBank/DDBJ whole genome shotgun (WGS) entry which is preliminary data.</text>
</comment>
<dbReference type="PANTHER" id="PTHR13604">
    <property type="entry name" value="DC12-RELATED"/>
    <property type="match status" value="1"/>
</dbReference>
<keyword evidence="6" id="KW-0238">DNA-binding</keyword>
<evidence type="ECO:0000313" key="10">
    <source>
        <dbReference type="Proteomes" id="UP001055804"/>
    </source>
</evidence>
<evidence type="ECO:0000256" key="2">
    <source>
        <dbReference type="ARBA" id="ARBA00022670"/>
    </source>
</evidence>
<dbReference type="GO" id="GO:0008233">
    <property type="term" value="F:peptidase activity"/>
    <property type="evidence" value="ECO:0007669"/>
    <property type="project" value="UniProtKB-KW"/>
</dbReference>
<evidence type="ECO:0000256" key="3">
    <source>
        <dbReference type="ARBA" id="ARBA00022763"/>
    </source>
</evidence>
<proteinExistence type="inferred from homology"/>
<evidence type="ECO:0000256" key="5">
    <source>
        <dbReference type="ARBA" id="ARBA00023124"/>
    </source>
</evidence>
<dbReference type="EMBL" id="JAMZFT010000004">
    <property type="protein sequence ID" value="MCP1337935.1"/>
    <property type="molecule type" value="Genomic_DNA"/>
</dbReference>
<gene>
    <name evidence="9" type="ORF">NJQ99_16045</name>
</gene>
<evidence type="ECO:0000256" key="8">
    <source>
        <dbReference type="RuleBase" id="RU364100"/>
    </source>
</evidence>
<evidence type="ECO:0000256" key="7">
    <source>
        <dbReference type="ARBA" id="ARBA00023239"/>
    </source>
</evidence>
<evidence type="ECO:0000313" key="9">
    <source>
        <dbReference type="EMBL" id="MCP1337935.1"/>
    </source>
</evidence>
<dbReference type="RefSeq" id="WP_269333895.1">
    <property type="nucleotide sequence ID" value="NZ_JAMZFT010000004.1"/>
</dbReference>
<keyword evidence="10" id="KW-1185">Reference proteome</keyword>
<dbReference type="InterPro" id="IPR036590">
    <property type="entry name" value="SRAP-like"/>
</dbReference>
<name>A0A9J6PMM9_9PROT</name>
<keyword evidence="4 8" id="KW-0378">Hydrolase</keyword>
<comment type="similarity">
    <text evidence="1 8">Belongs to the SOS response-associated peptidase family.</text>
</comment>
<dbReference type="GO" id="GO:0106300">
    <property type="term" value="P:protein-DNA covalent cross-linking repair"/>
    <property type="evidence" value="ECO:0007669"/>
    <property type="project" value="InterPro"/>
</dbReference>
<dbReference type="GO" id="GO:0003697">
    <property type="term" value="F:single-stranded DNA binding"/>
    <property type="evidence" value="ECO:0007669"/>
    <property type="project" value="InterPro"/>
</dbReference>
<dbReference type="EC" id="3.4.-.-" evidence="8"/>
<keyword evidence="3" id="KW-0227">DNA damage</keyword>
<dbReference type="GO" id="GO:0006508">
    <property type="term" value="P:proteolysis"/>
    <property type="evidence" value="ECO:0007669"/>
    <property type="project" value="UniProtKB-KW"/>
</dbReference>
<dbReference type="Proteomes" id="UP001055804">
    <property type="component" value="Unassembled WGS sequence"/>
</dbReference>
<evidence type="ECO:0000256" key="6">
    <source>
        <dbReference type="ARBA" id="ARBA00023125"/>
    </source>
</evidence>
<evidence type="ECO:0000256" key="1">
    <source>
        <dbReference type="ARBA" id="ARBA00008136"/>
    </source>
</evidence>
<reference evidence="9" key="1">
    <citation type="submission" date="2022-06" db="EMBL/GenBank/DDBJ databases">
        <title>Isolation and Genomics of Futiania mangrovii gen. nov., sp. nov., a Rare and Metabolically-versatile member in the Class Alphaproteobacteria.</title>
        <authorList>
            <person name="Liu L."/>
            <person name="Huang W.-C."/>
            <person name="Pan J."/>
            <person name="Li J."/>
            <person name="Huang Y."/>
            <person name="Du H."/>
            <person name="Liu Y."/>
            <person name="Li M."/>
        </authorList>
    </citation>
    <scope>NUCLEOTIDE SEQUENCE</scope>
    <source>
        <strain evidence="9">FT118</strain>
    </source>
</reference>
<protein>
    <recommendedName>
        <fullName evidence="8">Abasic site processing protein</fullName>
        <ecNumber evidence="8">3.4.-.-</ecNumber>
    </recommendedName>
</protein>